<keyword evidence="7 8" id="KW-0472">Membrane</keyword>
<gene>
    <name evidence="9" type="ORF">DHW61_07735</name>
</gene>
<dbReference type="GO" id="GO:1903785">
    <property type="term" value="P:L-valine transmembrane transport"/>
    <property type="evidence" value="ECO:0007669"/>
    <property type="project" value="TreeGrafter"/>
</dbReference>
<keyword evidence="3" id="KW-0813">Transport</keyword>
<accession>A0A3D2X581</accession>
<feature type="transmembrane region" description="Helical" evidence="8">
    <location>
        <begin position="215"/>
        <end position="232"/>
    </location>
</feature>
<dbReference type="PANTHER" id="PTHR34979:SF1">
    <property type="entry name" value="INNER MEMBRANE PROTEIN YGAZ"/>
    <property type="match status" value="1"/>
</dbReference>
<feature type="transmembrane region" description="Helical" evidence="8">
    <location>
        <begin position="186"/>
        <end position="209"/>
    </location>
</feature>
<feature type="transmembrane region" description="Helical" evidence="8">
    <location>
        <begin position="63"/>
        <end position="86"/>
    </location>
</feature>
<evidence type="ECO:0000256" key="1">
    <source>
        <dbReference type="ARBA" id="ARBA00004651"/>
    </source>
</evidence>
<evidence type="ECO:0000256" key="7">
    <source>
        <dbReference type="ARBA" id="ARBA00023136"/>
    </source>
</evidence>
<dbReference type="InterPro" id="IPR011606">
    <property type="entry name" value="Brnchd-chn_aa_trnsp_permease"/>
</dbReference>
<evidence type="ECO:0000256" key="3">
    <source>
        <dbReference type="ARBA" id="ARBA00022448"/>
    </source>
</evidence>
<comment type="caution">
    <text evidence="9">The sequence shown here is derived from an EMBL/GenBank/DDBJ whole genome shotgun (WGS) entry which is preliminary data.</text>
</comment>
<sequence>MNFENKKQFKYGFKRGLPIAIGYLPVSFTFGLMAVNGGLPVWLAIFISFSNLTSAGQFAGTNLIFAGAGLFEIGLTTFIINIRYMLMSLSLSQKIDPNIGLRNRLIFSFGITDETFSVASMEQGRLSNAYMLGLISAPIAGWSLGTALGALICSALPQSIQSAMGIALYGMFIAIIVPPARKSKPVVIILLLSIVIHCFLRYIPIFSFISSGFRVIIATVFSAGIGAFLYPIEV</sequence>
<reference evidence="9 10" key="1">
    <citation type="journal article" date="2018" name="Nat. Biotechnol.">
        <title>A standardized bacterial taxonomy based on genome phylogeny substantially revises the tree of life.</title>
        <authorList>
            <person name="Parks D.H."/>
            <person name="Chuvochina M."/>
            <person name="Waite D.W."/>
            <person name="Rinke C."/>
            <person name="Skarshewski A."/>
            <person name="Chaumeil P.A."/>
            <person name="Hugenholtz P."/>
        </authorList>
    </citation>
    <scope>NUCLEOTIDE SEQUENCE [LARGE SCALE GENOMIC DNA]</scope>
    <source>
        <strain evidence="9">UBA11728</strain>
    </source>
</reference>
<dbReference type="Proteomes" id="UP000262969">
    <property type="component" value="Unassembled WGS sequence"/>
</dbReference>
<organism evidence="9 10">
    <name type="scientific">Lachnoclostridium phytofermentans</name>
    <dbReference type="NCBI Taxonomy" id="66219"/>
    <lineage>
        <taxon>Bacteria</taxon>
        <taxon>Bacillati</taxon>
        <taxon>Bacillota</taxon>
        <taxon>Clostridia</taxon>
        <taxon>Lachnospirales</taxon>
        <taxon>Lachnospiraceae</taxon>
    </lineage>
</organism>
<proteinExistence type="inferred from homology"/>
<protein>
    <submittedName>
        <fullName evidence="9">Branched-chain amino acid ABC transporter permease</fullName>
    </submittedName>
</protein>
<dbReference type="EMBL" id="DPVV01000256">
    <property type="protein sequence ID" value="HCL02291.1"/>
    <property type="molecule type" value="Genomic_DNA"/>
</dbReference>
<dbReference type="Pfam" id="PF03591">
    <property type="entry name" value="AzlC"/>
    <property type="match status" value="1"/>
</dbReference>
<keyword evidence="5 8" id="KW-0812">Transmembrane</keyword>
<comment type="subcellular location">
    <subcellularLocation>
        <location evidence="1">Cell membrane</location>
        <topology evidence="1">Multi-pass membrane protein</topology>
    </subcellularLocation>
</comment>
<name>A0A3D2X581_9FIRM</name>
<dbReference type="AlphaFoldDB" id="A0A3D2X581"/>
<keyword evidence="6 8" id="KW-1133">Transmembrane helix</keyword>
<feature type="transmembrane region" description="Helical" evidence="8">
    <location>
        <begin position="21"/>
        <end position="43"/>
    </location>
</feature>
<comment type="similarity">
    <text evidence="2">Belongs to the AzlC family.</text>
</comment>
<evidence type="ECO:0000256" key="8">
    <source>
        <dbReference type="SAM" id="Phobius"/>
    </source>
</evidence>
<dbReference type="PANTHER" id="PTHR34979">
    <property type="entry name" value="INNER MEMBRANE PROTEIN YGAZ"/>
    <property type="match status" value="1"/>
</dbReference>
<feature type="transmembrane region" description="Helical" evidence="8">
    <location>
        <begin position="158"/>
        <end position="177"/>
    </location>
</feature>
<evidence type="ECO:0000256" key="6">
    <source>
        <dbReference type="ARBA" id="ARBA00022989"/>
    </source>
</evidence>
<evidence type="ECO:0000256" key="2">
    <source>
        <dbReference type="ARBA" id="ARBA00010735"/>
    </source>
</evidence>
<evidence type="ECO:0000256" key="4">
    <source>
        <dbReference type="ARBA" id="ARBA00022475"/>
    </source>
</evidence>
<evidence type="ECO:0000256" key="5">
    <source>
        <dbReference type="ARBA" id="ARBA00022692"/>
    </source>
</evidence>
<evidence type="ECO:0000313" key="9">
    <source>
        <dbReference type="EMBL" id="HCL02291.1"/>
    </source>
</evidence>
<feature type="transmembrane region" description="Helical" evidence="8">
    <location>
        <begin position="129"/>
        <end position="152"/>
    </location>
</feature>
<evidence type="ECO:0000313" key="10">
    <source>
        <dbReference type="Proteomes" id="UP000262969"/>
    </source>
</evidence>
<dbReference type="GO" id="GO:0005886">
    <property type="term" value="C:plasma membrane"/>
    <property type="evidence" value="ECO:0007669"/>
    <property type="project" value="UniProtKB-SubCell"/>
</dbReference>
<keyword evidence="4" id="KW-1003">Cell membrane</keyword>